<dbReference type="InterPro" id="IPR029058">
    <property type="entry name" value="AB_hydrolase_fold"/>
</dbReference>
<dbReference type="AlphaFoldDB" id="A0A842JFB3"/>
<comment type="caution">
    <text evidence="2">The sequence shown here is derived from an EMBL/GenBank/DDBJ whole genome shotgun (WGS) entry which is preliminary data.</text>
</comment>
<accession>A0A842JFB3</accession>
<gene>
    <name evidence="2" type="ORF">H7R39_10760</name>
</gene>
<feature type="chain" id="PRO_5032816864" evidence="1">
    <location>
        <begin position="20"/>
        <end position="275"/>
    </location>
</feature>
<feature type="signal peptide" evidence="1">
    <location>
        <begin position="1"/>
        <end position="19"/>
    </location>
</feature>
<keyword evidence="1" id="KW-0732">Signal</keyword>
<dbReference type="Proteomes" id="UP000552683">
    <property type="component" value="Unassembled WGS sequence"/>
</dbReference>
<dbReference type="EMBL" id="JACLZK010000002">
    <property type="protein sequence ID" value="MBC2883724.1"/>
    <property type="molecule type" value="Genomic_DNA"/>
</dbReference>
<sequence>MFRKTFALLVALFAAHLFAGDAYSHTSESARKGIAQAQIALPKNVTGGDIYVGLFKDAPKTQAKAPVVVFLHGSSGINNKIGLDKWQEWLAKEGIASFMFDSMALENRITYKSPADKEIYEKVHSLRSSEIKVALNALRNTEWADTSKLFLAGTSEGAVAVARYDGKYFLGKIINSWSCEENYFVKEHKTALSDTPVLNLISDQDKYFSQKNSYLGNENAAGNCAVAYGDKKNAIVLLLPNAPHTLINLPAARFATISFIKSILRGTLDADTVGE</sequence>
<evidence type="ECO:0000313" key="2">
    <source>
        <dbReference type="EMBL" id="MBC2883724.1"/>
    </source>
</evidence>
<dbReference type="SUPFAM" id="SSF53474">
    <property type="entry name" value="alpha/beta-Hydrolases"/>
    <property type="match status" value="1"/>
</dbReference>
<keyword evidence="2" id="KW-0378">Hydrolase</keyword>
<evidence type="ECO:0000313" key="3">
    <source>
        <dbReference type="Proteomes" id="UP000552683"/>
    </source>
</evidence>
<reference evidence="2 3" key="1">
    <citation type="submission" date="2020-08" db="EMBL/GenBank/DDBJ databases">
        <title>Complete genome and description of Campylobacter massiliensis Marseille-Q3452 sp. nov.</title>
        <authorList>
            <person name="Antezack A."/>
        </authorList>
    </citation>
    <scope>NUCLEOTIDE SEQUENCE [LARGE SCALE GENOMIC DNA]</scope>
    <source>
        <strain evidence="2 3">Marseille-Q3452</strain>
    </source>
</reference>
<evidence type="ECO:0000256" key="1">
    <source>
        <dbReference type="SAM" id="SignalP"/>
    </source>
</evidence>
<dbReference type="GO" id="GO:0016787">
    <property type="term" value="F:hydrolase activity"/>
    <property type="evidence" value="ECO:0007669"/>
    <property type="project" value="UniProtKB-KW"/>
</dbReference>
<protein>
    <submittedName>
        <fullName evidence="2">Alpha/beta hydrolase</fullName>
    </submittedName>
</protein>
<keyword evidence="3" id="KW-1185">Reference proteome</keyword>
<proteinExistence type="predicted"/>
<organism evidence="2 3">
    <name type="scientific">Campylobacter massiliensis</name>
    <dbReference type="NCBI Taxonomy" id="2762557"/>
    <lineage>
        <taxon>Bacteria</taxon>
        <taxon>Pseudomonadati</taxon>
        <taxon>Campylobacterota</taxon>
        <taxon>Epsilonproteobacteria</taxon>
        <taxon>Campylobacterales</taxon>
        <taxon>Campylobacteraceae</taxon>
        <taxon>Campylobacter</taxon>
    </lineage>
</organism>
<name>A0A842JFB3_9BACT</name>
<dbReference type="RefSeq" id="WP_185899304.1">
    <property type="nucleotide sequence ID" value="NZ_JACLZK010000002.1"/>
</dbReference>
<dbReference type="Gene3D" id="3.40.50.1820">
    <property type="entry name" value="alpha/beta hydrolase"/>
    <property type="match status" value="1"/>
</dbReference>